<feature type="active site" description="Proton acceptor" evidence="6">
    <location>
        <position position="345"/>
    </location>
</feature>
<feature type="active site" description="Proton donor" evidence="6">
    <location>
        <position position="529"/>
    </location>
</feature>
<reference evidence="10" key="1">
    <citation type="submission" date="2016-10" db="EMBL/GenBank/DDBJ databases">
        <authorList>
            <person name="de Groot N.N."/>
        </authorList>
    </citation>
    <scope>NUCLEOTIDE SEQUENCE [LARGE SCALE GENOMIC DNA]</scope>
    <source>
        <strain evidence="10">BP1-145</strain>
    </source>
</reference>
<organism evidence="9 10">
    <name type="scientific">Prevotella communis</name>
    <dbReference type="NCBI Taxonomy" id="2913614"/>
    <lineage>
        <taxon>Bacteria</taxon>
        <taxon>Pseudomonadati</taxon>
        <taxon>Bacteroidota</taxon>
        <taxon>Bacteroidia</taxon>
        <taxon>Bacteroidales</taxon>
        <taxon>Prevotellaceae</taxon>
        <taxon>Prevotella</taxon>
    </lineage>
</organism>
<dbReference type="InterPro" id="IPR052176">
    <property type="entry name" value="Glycosyl_Hydrlase_43_Enz"/>
</dbReference>
<dbReference type="Gene3D" id="2.115.10.20">
    <property type="entry name" value="Glycosyl hydrolase domain, family 43"/>
    <property type="match status" value="2"/>
</dbReference>
<evidence type="ECO:0000256" key="4">
    <source>
        <dbReference type="ARBA" id="ARBA00023277"/>
    </source>
</evidence>
<evidence type="ECO:0000313" key="9">
    <source>
        <dbReference type="EMBL" id="SDN59207.1"/>
    </source>
</evidence>
<dbReference type="PANTHER" id="PTHR43772">
    <property type="entry name" value="ENDO-1,4-BETA-XYLANASE"/>
    <property type="match status" value="1"/>
</dbReference>
<evidence type="ECO:0000256" key="5">
    <source>
        <dbReference type="ARBA" id="ARBA00023295"/>
    </source>
</evidence>
<dbReference type="InterPro" id="IPR023296">
    <property type="entry name" value="Glyco_hydro_beta-prop_sf"/>
</dbReference>
<dbReference type="InterPro" id="IPR006710">
    <property type="entry name" value="Glyco_hydro_43"/>
</dbReference>
<keyword evidence="2" id="KW-0858">Xylan degradation</keyword>
<feature type="site" description="Important for catalytic activity, responsible for pKa modulation of the active site Glu and correct orientation of both the proton donor and substrate" evidence="7">
    <location>
        <position position="474"/>
    </location>
</feature>
<dbReference type="CDD" id="cd18828">
    <property type="entry name" value="GH43_BT3675-like"/>
    <property type="match status" value="1"/>
</dbReference>
<protein>
    <submittedName>
        <fullName evidence="9">Glycosyl hydrolases family 43</fullName>
    </submittedName>
</protein>
<comment type="caution">
    <text evidence="9">The sequence shown here is derived from an EMBL/GenBank/DDBJ whole genome shotgun (WGS) entry which is preliminary data.</text>
</comment>
<comment type="similarity">
    <text evidence="1">Belongs to the glycosyl hydrolase 43 family.</text>
</comment>
<dbReference type="CDD" id="cd08983">
    <property type="entry name" value="GH43_Bt3655-like"/>
    <property type="match status" value="1"/>
</dbReference>
<evidence type="ECO:0000256" key="8">
    <source>
        <dbReference type="SAM" id="SignalP"/>
    </source>
</evidence>
<evidence type="ECO:0000256" key="1">
    <source>
        <dbReference type="ARBA" id="ARBA00009865"/>
    </source>
</evidence>
<proteinExistence type="inferred from homology"/>
<feature type="chain" id="PRO_5011592338" evidence="8">
    <location>
        <begin position="21"/>
        <end position="655"/>
    </location>
</feature>
<dbReference type="AlphaFoldDB" id="A0A1H0CMR4"/>
<evidence type="ECO:0000313" key="10">
    <source>
        <dbReference type="Proteomes" id="UP000199134"/>
    </source>
</evidence>
<evidence type="ECO:0000256" key="7">
    <source>
        <dbReference type="PIRSR" id="PIRSR606710-2"/>
    </source>
</evidence>
<dbReference type="GO" id="GO:0045493">
    <property type="term" value="P:xylan catabolic process"/>
    <property type="evidence" value="ECO:0007669"/>
    <property type="project" value="UniProtKB-KW"/>
</dbReference>
<dbReference type="Pfam" id="PF04616">
    <property type="entry name" value="Glyco_hydro_43"/>
    <property type="match status" value="2"/>
</dbReference>
<feature type="signal peptide" evidence="8">
    <location>
        <begin position="1"/>
        <end position="20"/>
    </location>
</feature>
<dbReference type="RefSeq" id="WP_091851316.1">
    <property type="nucleotide sequence ID" value="NZ_FNIW01000001.1"/>
</dbReference>
<accession>A0A1H0CMR4</accession>
<keyword evidence="3 9" id="KW-0378">Hydrolase</keyword>
<keyword evidence="8" id="KW-0732">Signal</keyword>
<keyword evidence="2" id="KW-0624">Polysaccharide degradation</keyword>
<keyword evidence="4" id="KW-0119">Carbohydrate metabolism</keyword>
<sequence>MMTKTLLAALLIAVSTSATFAKKKQVAPQPTDPNEMVAYLFTYFNSNDPKDEQICYALSEDGYNYTPINDGMPVISSDTIALTQCVRDPHILRCEDGKTFYMVATDMKSSLGWSSNRGMVLLKSTDLINWQHTAINFPTRYTKTWKNVNRVWAPETIYDRKAGKYMVFYSLASSDRGAYDKIYYQYVNDDFTDLEGEPKWLFDAGCATIDGDIVYNEADQMYHLFYKQEAGRGIYQAVAKELTDKWQMIGGNVEQTKESVEGVGVCKAIDGKSWIIMYDCYGNGHYQFCKSEDLKTFQFVQNTEMRGKFTPRHGTIIPITRAEKERLLKAFPNHKQPILSGFHADPEVLYSNKTKKYYIYSTTDGTPGWGGHDFSVFSSTNLIDWKDEGKMLDVKGDQVKWATGNAWAPCIIEKKVGKAYKYFFYFSAHNPKSNRKEIGVAVSDSPTGPFVDSGAPIITDADRPKEARGGQAIDVDVFQDPKTGKCYLYWGNGFMAGAELNADMLSVKKETITHLTPKGGNLQTWAFREGAYVFYRKGTYYFMWSVDDTGSPNYHVCYGTAKSPLGPITIDENNYMVIKQKPEDKIYGTAHNSVLQIPGKDEWYIVYHRINKNFVHHDPGIHREVCIDRMTFDKQGRIIPVIPTLDGPAPLAVKK</sequence>
<evidence type="ECO:0000256" key="2">
    <source>
        <dbReference type="ARBA" id="ARBA00022651"/>
    </source>
</evidence>
<gene>
    <name evidence="9" type="ORF">SAMN04487900_1019</name>
</gene>
<keyword evidence="5" id="KW-0326">Glycosidase</keyword>
<dbReference type="GO" id="GO:0004553">
    <property type="term" value="F:hydrolase activity, hydrolyzing O-glycosyl compounds"/>
    <property type="evidence" value="ECO:0007669"/>
    <property type="project" value="InterPro"/>
</dbReference>
<dbReference type="SUPFAM" id="SSF75005">
    <property type="entry name" value="Arabinanase/levansucrase/invertase"/>
    <property type="match status" value="2"/>
</dbReference>
<dbReference type="PANTHER" id="PTHR43772:SF2">
    <property type="entry name" value="PUTATIVE (AFU_ORTHOLOGUE AFUA_2G04480)-RELATED"/>
    <property type="match status" value="1"/>
</dbReference>
<dbReference type="EMBL" id="FNIW01000001">
    <property type="protein sequence ID" value="SDN59207.1"/>
    <property type="molecule type" value="Genomic_DNA"/>
</dbReference>
<evidence type="ECO:0000256" key="3">
    <source>
        <dbReference type="ARBA" id="ARBA00022801"/>
    </source>
</evidence>
<dbReference type="Proteomes" id="UP000199134">
    <property type="component" value="Unassembled WGS sequence"/>
</dbReference>
<name>A0A1H0CMR4_9BACT</name>
<evidence type="ECO:0000256" key="6">
    <source>
        <dbReference type="PIRSR" id="PIRSR606710-1"/>
    </source>
</evidence>
<dbReference type="OrthoDB" id="9763933at2"/>